<dbReference type="EMBL" id="FNYC01000002">
    <property type="protein sequence ID" value="SEI69998.1"/>
    <property type="molecule type" value="Genomic_DNA"/>
</dbReference>
<feature type="transmembrane region" description="Helical" evidence="1">
    <location>
        <begin position="197"/>
        <end position="214"/>
    </location>
</feature>
<evidence type="ECO:0008006" key="4">
    <source>
        <dbReference type="Google" id="ProtNLM"/>
    </source>
</evidence>
<evidence type="ECO:0000256" key="1">
    <source>
        <dbReference type="SAM" id="Phobius"/>
    </source>
</evidence>
<feature type="transmembrane region" description="Helical" evidence="1">
    <location>
        <begin position="164"/>
        <end position="185"/>
    </location>
</feature>
<keyword evidence="3" id="KW-1185">Reference proteome</keyword>
<keyword evidence="1" id="KW-1133">Transmembrane helix</keyword>
<feature type="transmembrane region" description="Helical" evidence="1">
    <location>
        <begin position="260"/>
        <end position="278"/>
    </location>
</feature>
<feature type="transmembrane region" description="Helical" evidence="1">
    <location>
        <begin position="99"/>
        <end position="116"/>
    </location>
</feature>
<organism evidence="2 3">
    <name type="scientific">Frateuria terrea</name>
    <dbReference type="NCBI Taxonomy" id="529704"/>
    <lineage>
        <taxon>Bacteria</taxon>
        <taxon>Pseudomonadati</taxon>
        <taxon>Pseudomonadota</taxon>
        <taxon>Gammaproteobacteria</taxon>
        <taxon>Lysobacterales</taxon>
        <taxon>Rhodanobacteraceae</taxon>
        <taxon>Frateuria</taxon>
    </lineage>
</organism>
<evidence type="ECO:0000313" key="2">
    <source>
        <dbReference type="EMBL" id="SEI69998.1"/>
    </source>
</evidence>
<feature type="transmembrane region" description="Helical" evidence="1">
    <location>
        <begin position="56"/>
        <end position="78"/>
    </location>
</feature>
<proteinExistence type="predicted"/>
<dbReference type="STRING" id="529704.SAMN02927913_1423"/>
<keyword evidence="1" id="KW-0812">Transmembrane</keyword>
<protein>
    <recommendedName>
        <fullName evidence="4">DMSO reductase anchor subunit</fullName>
    </recommendedName>
</protein>
<dbReference type="Proteomes" id="UP000199420">
    <property type="component" value="Unassembled WGS sequence"/>
</dbReference>
<dbReference type="AlphaFoldDB" id="A0A1H6SPY0"/>
<feature type="transmembrane region" description="Helical" evidence="1">
    <location>
        <begin position="29"/>
        <end position="50"/>
    </location>
</feature>
<gene>
    <name evidence="2" type="ORF">SAMN04487997_1508</name>
</gene>
<reference evidence="2 3" key="1">
    <citation type="submission" date="2016-10" db="EMBL/GenBank/DDBJ databases">
        <authorList>
            <person name="de Groot N.N."/>
        </authorList>
    </citation>
    <scope>NUCLEOTIDE SEQUENCE [LARGE SCALE GENOMIC DNA]</scope>
    <source>
        <strain evidence="2 3">DSM 26515</strain>
    </source>
</reference>
<sequence>MQACVPTAASGERAYPLPPAYPAALLRMLALSGYGLWMLLGLALALGIYRGGRSEALVPLAVGAVFVSTGLLAACLHLPGLSDWHGWFPARRIRPTREALLALAAYLPMMAVGGLVRGDNAFWATRVAGAALALCSAASLVYTVHSYRRRLPEGVLRRSAQLPVSRVVAAWYAGGLWLWLCLVAQDGAVHAAGSRPWIMVLLALALLLGLIEGLRWQALNPPEGWAPGHRVRGRTARFIAALLTYAVPSLALLVVDLSEAGVALVALAAVSCLLGRTIEQRAYEAALARLCRADHPASPGG</sequence>
<evidence type="ECO:0000313" key="3">
    <source>
        <dbReference type="Proteomes" id="UP000199420"/>
    </source>
</evidence>
<keyword evidence="1" id="KW-0472">Membrane</keyword>
<accession>A0A1H6SPY0</accession>
<name>A0A1H6SPY0_9GAMM</name>
<feature type="transmembrane region" description="Helical" evidence="1">
    <location>
        <begin position="122"/>
        <end position="144"/>
    </location>
</feature>